<dbReference type="STRING" id="1646377.BS640_19685"/>
<gene>
    <name evidence="2" type="ORF">BS640_19685</name>
</gene>
<comment type="caution">
    <text evidence="2">The sequence shown here is derived from an EMBL/GenBank/DDBJ whole genome shotgun (WGS) entry which is preliminary data.</text>
</comment>
<protein>
    <submittedName>
        <fullName evidence="2">Uncharacterized protein</fullName>
    </submittedName>
</protein>
<name>A0A1X0WAI0_9GAMM</name>
<sequence>MDVRAYQDAVRQALDDQMTHSMMNFSQQAKTLNERFIQMTKNIKSVSTAAKDAQKVLSGMSEAMKNQFSNAIKGAKDYASALKMVTTHARDAAKAGTDQAKSGAGRKSRRGNKNSERSGHEEEKKSDDDGESGLEKAKKLYEVFSQINATGVAYQKLLEGLRARGLDDAQLSQANDFVYTNNIPDTSRLDRMSILADAQNTFNADGLGKQKSLQAAEVMMPVLARYDVASKMLDDAYDPLKDPNRGVINKLVESMGALNDPKRASEIADGVFKYTQGTHQTIDQKKFEAFVSSNSPATRRQNIASLFGVLEPVIDDMGGDAAASGMQKAANHINGKMASVPKNLRQELARLDIANASGNGQTQTLSDLQSSDIARYTQKLMAIYAAHGINSAADRQRENSLLFGSSGAKVYDKIMESALKTQPGYNSVTGIASVLDSPRSRVLMAKDQVAKKYQDMQLTIADKGKVTDIFAKGEDILSGAMAIGTNFMDKHPLLTSIGTDATLAYGALSGLKGGWSMLKKAAGALGNPLKLLEKVGGRAALTTAAEAIPEAVAMIGGWPVIAAGAAVAATGYGGYQLYKHFNQDSPAGEPLNAVASKGAADFNVSNPDSAAQYRHLINPGQYPAVPPAFSSAAPQPVNLLLTHEGRQVLIATVIGGISKEASKPRSGVSGFDPSQLFLPPGSVSKLATN</sequence>
<accession>A0A1X0WAI0</accession>
<reference evidence="2 3" key="1">
    <citation type="journal article" date="2017" name="Int. J. Syst. Evol. Microbiol.">
        <title>Rouxiella badensis sp. nov. and Rouxiella silvae sp. nov. isolated from peat bog soil in Germany and emendation of the genus description.</title>
        <authorList>
            <person name="Le Fleche-Mateos A."/>
            <person name="Kugler J.H."/>
            <person name="Hansen S.H."/>
            <person name="Syldatk C."/>
            <person name="Hausmann R."/>
            <person name="Lomprez F."/>
            <person name="Vandenbogaert M."/>
            <person name="Manuguerra J.C."/>
            <person name="Grimont P.A."/>
        </authorList>
    </citation>
    <scope>NUCLEOTIDE SEQUENCE [LARGE SCALE GENOMIC DNA]</scope>
    <source>
        <strain evidence="2 3">DSM 100043</strain>
    </source>
</reference>
<evidence type="ECO:0000313" key="2">
    <source>
        <dbReference type="EMBL" id="ORJ23761.1"/>
    </source>
</evidence>
<organism evidence="2 3">
    <name type="scientific">Rouxiella badensis</name>
    <dbReference type="NCBI Taxonomy" id="1646377"/>
    <lineage>
        <taxon>Bacteria</taxon>
        <taxon>Pseudomonadati</taxon>
        <taxon>Pseudomonadota</taxon>
        <taxon>Gammaproteobacteria</taxon>
        <taxon>Enterobacterales</taxon>
        <taxon>Yersiniaceae</taxon>
        <taxon>Rouxiella</taxon>
    </lineage>
</organism>
<keyword evidence="3" id="KW-1185">Reference proteome</keyword>
<feature type="compositionally biased region" description="Basic and acidic residues" evidence="1">
    <location>
        <begin position="113"/>
        <end position="132"/>
    </location>
</feature>
<dbReference type="Proteomes" id="UP000192536">
    <property type="component" value="Unassembled WGS sequence"/>
</dbReference>
<dbReference type="EMBL" id="MRWE01000043">
    <property type="protein sequence ID" value="ORJ23761.1"/>
    <property type="molecule type" value="Genomic_DNA"/>
</dbReference>
<proteinExistence type="predicted"/>
<feature type="region of interest" description="Disordered" evidence="1">
    <location>
        <begin position="90"/>
        <end position="132"/>
    </location>
</feature>
<dbReference type="RefSeq" id="WP_084913188.1">
    <property type="nucleotide sequence ID" value="NZ_MRWE01000043.1"/>
</dbReference>
<evidence type="ECO:0000313" key="3">
    <source>
        <dbReference type="Proteomes" id="UP000192536"/>
    </source>
</evidence>
<dbReference type="AlphaFoldDB" id="A0A1X0WAI0"/>
<evidence type="ECO:0000256" key="1">
    <source>
        <dbReference type="SAM" id="MobiDB-lite"/>
    </source>
</evidence>